<dbReference type="Gene3D" id="2.60.120.200">
    <property type="match status" value="1"/>
</dbReference>
<dbReference type="Proteomes" id="UP000078534">
    <property type="component" value="Unassembled WGS sequence"/>
</dbReference>
<keyword evidence="6 7" id="KW-0326">Glycosidase</keyword>
<dbReference type="InterPro" id="IPR006558">
    <property type="entry name" value="LamG-like"/>
</dbReference>
<dbReference type="EMBL" id="LWSG01000001">
    <property type="protein sequence ID" value="OAS89245.1"/>
    <property type="molecule type" value="Genomic_DNA"/>
</dbReference>
<dbReference type="Pfam" id="PF08244">
    <property type="entry name" value="Glyco_hydro_32C"/>
    <property type="match status" value="1"/>
</dbReference>
<reference evidence="10" key="1">
    <citation type="submission" date="2016-04" db="EMBL/GenBank/DDBJ databases">
        <authorList>
            <person name="Lyu Z."/>
            <person name="Lyu W."/>
        </authorList>
    </citation>
    <scope>NUCLEOTIDE SEQUENCE [LARGE SCALE GENOMIC DNA]</scope>
    <source>
        <strain evidence="10">C44</strain>
    </source>
</reference>
<evidence type="ECO:0000313" key="9">
    <source>
        <dbReference type="EMBL" id="OAS89245.1"/>
    </source>
</evidence>
<dbReference type="InterPro" id="IPR013320">
    <property type="entry name" value="ConA-like_dom_sf"/>
</dbReference>
<dbReference type="GO" id="GO:0004564">
    <property type="term" value="F:beta-fructofuranosidase activity"/>
    <property type="evidence" value="ECO:0007669"/>
    <property type="project" value="UniProtKB-EC"/>
</dbReference>
<dbReference type="Pfam" id="PF00251">
    <property type="entry name" value="Glyco_hydro_32N"/>
    <property type="match status" value="1"/>
</dbReference>
<keyword evidence="4 7" id="KW-0378">Hydrolase</keyword>
<dbReference type="CDD" id="cd08996">
    <property type="entry name" value="GH32_FFase"/>
    <property type="match status" value="1"/>
</dbReference>
<dbReference type="OrthoDB" id="9759709at2"/>
<sequence>MSKRLVAHWSFDEGKGKEVEDSIQKLRDPISYVFNHAHFQPSSEPQWRKGIVGHALLFDGYSTWVTRKYKNSNICREALTIEAWVAPRSFGGNEDEKLTAIVNQHNRKEKQGYILGVYKHGKWSLQVGIEEDWLEIWANNHPLPRNQWSYIVAVFNSREAEMKLYLNGREIEAKKLHTSAVIASCHENLLIGKNNHSKIVADVFSLNMFNGLIDEVKIHNQALSAEEIMDCFHTYLLPFSGEIPSIPYDDIKINRVILEHDRHRPQYHLTAPGQWMNEPHAPLYFQGKYHLFYQHNPQGPYWGNIQWGHWISTDMVHWIDVPIALSTEDDGLAPDGIWSGHASYDQDGLPVLFFTAGNLEKSPNQMTGLARSTFLLDHDSNLIKWVKHPEPVTVQPEGRNLHHDGFRDPFVWREGDTWYQIVGSGIEGICGAITGFTSTDLIKWDYHGLLYEDQNQKFPYLGEVWELPILLPMRSGKHILIISPVGKGADVEVFYWLGVWDKEHFRFIPDDDEPQIIDVGDFHFTGPSAMIDPKTGRLILFTITQGNRTPKNEYLAGWAHNGGLPVHLTLREDGRLGVEPIEELQSLRTEKLICMVNKSSQEVNKLLKNVMGDMLEIKLELYSNKTKQYGIKVRCSPEGEEETLIYYDQVDEKFNVNREKTTQNQEELTKGVQGGKLELNGENLRLHIFLDRSMIEAYANGLKSLTTRVYPNRKDSLGLKIWGNVTVKSMEVWKLKSIHSN</sequence>
<name>A0A179T5G5_9BACI</name>
<evidence type="ECO:0000256" key="7">
    <source>
        <dbReference type="RuleBase" id="RU362110"/>
    </source>
</evidence>
<dbReference type="InterPro" id="IPR001362">
    <property type="entry name" value="Glyco_hydro_32"/>
</dbReference>
<gene>
    <name evidence="9" type="ORF">A6K24_01435</name>
</gene>
<evidence type="ECO:0000256" key="3">
    <source>
        <dbReference type="ARBA" id="ARBA00022729"/>
    </source>
</evidence>
<keyword evidence="3" id="KW-0732">Signal</keyword>
<keyword evidence="10" id="KW-1185">Reference proteome</keyword>
<accession>A0A179T5G5</accession>
<evidence type="ECO:0000259" key="8">
    <source>
        <dbReference type="SMART" id="SM00560"/>
    </source>
</evidence>
<protein>
    <recommendedName>
        <fullName evidence="2">beta-fructofuranosidase</fullName>
        <ecNumber evidence="2">3.2.1.26</ecNumber>
    </recommendedName>
</protein>
<dbReference type="SMART" id="SM00560">
    <property type="entry name" value="LamGL"/>
    <property type="match status" value="1"/>
</dbReference>
<dbReference type="PANTHER" id="PTHR43101:SF1">
    <property type="entry name" value="BETA-FRUCTOSIDASE"/>
    <property type="match status" value="1"/>
</dbReference>
<keyword evidence="5" id="KW-1015">Disulfide bond</keyword>
<feature type="domain" description="LamG-like jellyroll fold" evidence="8">
    <location>
        <begin position="77"/>
        <end position="226"/>
    </location>
</feature>
<dbReference type="InterPro" id="IPR013189">
    <property type="entry name" value="Glyco_hydro_32_C"/>
</dbReference>
<dbReference type="RefSeq" id="WP_066324517.1">
    <property type="nucleotide sequence ID" value="NZ_LWSG01000001.1"/>
</dbReference>
<evidence type="ECO:0000256" key="6">
    <source>
        <dbReference type="ARBA" id="ARBA00023295"/>
    </source>
</evidence>
<evidence type="ECO:0000256" key="2">
    <source>
        <dbReference type="ARBA" id="ARBA00012758"/>
    </source>
</evidence>
<dbReference type="Gene3D" id="2.115.10.20">
    <property type="entry name" value="Glycosyl hydrolase domain, family 43"/>
    <property type="match status" value="1"/>
</dbReference>
<evidence type="ECO:0000313" key="10">
    <source>
        <dbReference type="Proteomes" id="UP000078534"/>
    </source>
</evidence>
<dbReference type="EC" id="3.2.1.26" evidence="2"/>
<dbReference type="Gene3D" id="2.60.120.560">
    <property type="entry name" value="Exo-inulinase, domain 1"/>
    <property type="match status" value="1"/>
</dbReference>
<dbReference type="InterPro" id="IPR023296">
    <property type="entry name" value="Glyco_hydro_beta-prop_sf"/>
</dbReference>
<evidence type="ECO:0000256" key="5">
    <source>
        <dbReference type="ARBA" id="ARBA00023157"/>
    </source>
</evidence>
<dbReference type="AlphaFoldDB" id="A0A179T5G5"/>
<dbReference type="SMART" id="SM00640">
    <property type="entry name" value="Glyco_32"/>
    <property type="match status" value="1"/>
</dbReference>
<evidence type="ECO:0000256" key="4">
    <source>
        <dbReference type="ARBA" id="ARBA00022801"/>
    </source>
</evidence>
<dbReference type="InterPro" id="IPR013148">
    <property type="entry name" value="Glyco_hydro_32_N"/>
</dbReference>
<comment type="similarity">
    <text evidence="1 7">Belongs to the glycosyl hydrolase 32 family.</text>
</comment>
<comment type="caution">
    <text evidence="9">The sequence shown here is derived from an EMBL/GenBank/DDBJ whole genome shotgun (WGS) entry which is preliminary data.</text>
</comment>
<dbReference type="STRING" id="152268.A6K24_01435"/>
<organism evidence="9 10">
    <name type="scientific">Metabacillus litoralis</name>
    <dbReference type="NCBI Taxonomy" id="152268"/>
    <lineage>
        <taxon>Bacteria</taxon>
        <taxon>Bacillati</taxon>
        <taxon>Bacillota</taxon>
        <taxon>Bacilli</taxon>
        <taxon>Bacillales</taxon>
        <taxon>Bacillaceae</taxon>
        <taxon>Metabacillus</taxon>
    </lineage>
</organism>
<dbReference type="PANTHER" id="PTHR43101">
    <property type="entry name" value="BETA-FRUCTOSIDASE"/>
    <property type="match status" value="1"/>
</dbReference>
<dbReference type="SUPFAM" id="SSF75005">
    <property type="entry name" value="Arabinanase/levansucrase/invertase"/>
    <property type="match status" value="1"/>
</dbReference>
<dbReference type="Pfam" id="PF13385">
    <property type="entry name" value="Laminin_G_3"/>
    <property type="match status" value="1"/>
</dbReference>
<dbReference type="GO" id="GO:0005975">
    <property type="term" value="P:carbohydrate metabolic process"/>
    <property type="evidence" value="ECO:0007669"/>
    <property type="project" value="InterPro"/>
</dbReference>
<dbReference type="SUPFAM" id="SSF49899">
    <property type="entry name" value="Concanavalin A-like lectins/glucanases"/>
    <property type="match status" value="2"/>
</dbReference>
<dbReference type="InterPro" id="IPR051214">
    <property type="entry name" value="GH32_Enzymes"/>
</dbReference>
<evidence type="ECO:0000256" key="1">
    <source>
        <dbReference type="ARBA" id="ARBA00009902"/>
    </source>
</evidence>
<proteinExistence type="inferred from homology"/>